<evidence type="ECO:0000313" key="2">
    <source>
        <dbReference type="Proteomes" id="UP000886501"/>
    </source>
</evidence>
<comment type="caution">
    <text evidence="1">The sequence shown here is derived from an EMBL/GenBank/DDBJ whole genome shotgun (WGS) entry which is preliminary data.</text>
</comment>
<proteinExistence type="predicted"/>
<accession>A0ACB6ZTU0</accession>
<dbReference type="Proteomes" id="UP000886501">
    <property type="component" value="Unassembled WGS sequence"/>
</dbReference>
<organism evidence="1 2">
    <name type="scientific">Thelephora ganbajun</name>
    <name type="common">Ganba fungus</name>
    <dbReference type="NCBI Taxonomy" id="370292"/>
    <lineage>
        <taxon>Eukaryota</taxon>
        <taxon>Fungi</taxon>
        <taxon>Dikarya</taxon>
        <taxon>Basidiomycota</taxon>
        <taxon>Agaricomycotina</taxon>
        <taxon>Agaricomycetes</taxon>
        <taxon>Thelephorales</taxon>
        <taxon>Thelephoraceae</taxon>
        <taxon>Thelephora</taxon>
    </lineage>
</organism>
<dbReference type="EMBL" id="MU117966">
    <property type="protein sequence ID" value="KAF9652999.1"/>
    <property type="molecule type" value="Genomic_DNA"/>
</dbReference>
<protein>
    <submittedName>
        <fullName evidence="1">Uncharacterized protein</fullName>
    </submittedName>
</protein>
<evidence type="ECO:0000313" key="1">
    <source>
        <dbReference type="EMBL" id="KAF9652999.1"/>
    </source>
</evidence>
<keyword evidence="2" id="KW-1185">Reference proteome</keyword>
<sequence length="1088" mass="118949">MTSEPPTLPLALFVVRVIAPALVFLSALSVIPTKASPSPPSPVTSVVVKSQVPRRGLILSFLTLSSFSYFSDGLTFVVYAVINKYWPPLTAVEISAVLGIIAYGGLAALGAYKDINGVNVWSFAFVKYAILLALLFDTALVVLLAAAFKSGLSEPFSLFRHLTIPTVLHIAFPAFRILLLIPLFFALHYPRAEFAPVENAEERETQPTASSFLIAPQPIRASAGLSLSAKYGTFSDRSLAPSSTPSTRAPTPVPQHAGPSKKKQKDEVTYNPSWSEFQQRLKNITPYLWPSRSRSLQAIAGVCILLLAVGRVVNVFLPLTLGKLVGVFEKDDGTSFWPYLLTYIGLRFLQSSGGIGALRDTLWGPVMQYSDRAMSQLAFDHLLNLSLSFHVRRKTGEVLRILDRGAAINRTLELILFNIIPTFVDIFIALILFAFIFDWTLAVVIAVAASAYILATVILTRWRTKLRRQMNDRDVITRGIHTDCLLNYETVKYFNGEHHEGERYRAALAEYQALEYRVIVSLNLLNLVQNLILTLGFLVGSIIVALRVTSGDSTASDFVIFIAYLVQLYEPLNMLASIYRSINTALVDTEKLLKLLNEPVDIKDKPNAPDLVVTNGEIEFDNVSFSYDDRVTSLDRVSFKVPKGSSVALVGESGSGKSTILRLLYRFYDLKEGQGRILIDGQDIRDVTQASLRKAIGVVPQDSILFNVNIKYNIGYGRLGASDEEIIAAAAAAQMHERILSFPDGYETKVGERGVRLSGGEKQRVAIARTLLKNPPILLLDEATSALDTSTEKDIQKALEDLAQGRTSLSIAHRLSTIATADQILVLKEGSVIERGSHAELLASNGTFAEMWNDQVSASDAASTVAKRRSVVAGYEVEQDTTTAQDVAENGDAAEYEANHSGIGANIKLAENDAPVDFPTTDNDQEVEEEPVKPKRGSVVEREPSQPVTFPTTVAFPGAGDAESRHTPSIANGSRPQSPGVTFEPQSPPSRNETPDPDAEPKRKRTASQNFQRLSRRISIGTRRAGSALAIPIQNIPGFKREGTSTSINKDEPVTDAPVTGSPPASLNDVAKARKIRKDKKEKRKTLG</sequence>
<reference evidence="1" key="1">
    <citation type="submission" date="2019-10" db="EMBL/GenBank/DDBJ databases">
        <authorList>
            <consortium name="DOE Joint Genome Institute"/>
            <person name="Kuo A."/>
            <person name="Miyauchi S."/>
            <person name="Kiss E."/>
            <person name="Drula E."/>
            <person name="Kohler A."/>
            <person name="Sanchez-Garcia M."/>
            <person name="Andreopoulos B."/>
            <person name="Barry K.W."/>
            <person name="Bonito G."/>
            <person name="Buee M."/>
            <person name="Carver A."/>
            <person name="Chen C."/>
            <person name="Cichocki N."/>
            <person name="Clum A."/>
            <person name="Culley D."/>
            <person name="Crous P.W."/>
            <person name="Fauchery L."/>
            <person name="Girlanda M."/>
            <person name="Hayes R."/>
            <person name="Keri Z."/>
            <person name="Labutti K."/>
            <person name="Lipzen A."/>
            <person name="Lombard V."/>
            <person name="Magnuson J."/>
            <person name="Maillard F."/>
            <person name="Morin E."/>
            <person name="Murat C."/>
            <person name="Nolan M."/>
            <person name="Ohm R."/>
            <person name="Pangilinan J."/>
            <person name="Pereira M."/>
            <person name="Perotto S."/>
            <person name="Peter M."/>
            <person name="Riley R."/>
            <person name="Sitrit Y."/>
            <person name="Stielow B."/>
            <person name="Szollosi G."/>
            <person name="Zifcakova L."/>
            <person name="Stursova M."/>
            <person name="Spatafora J.W."/>
            <person name="Tedersoo L."/>
            <person name="Vaario L.-M."/>
            <person name="Yamada A."/>
            <person name="Yan M."/>
            <person name="Wang P."/>
            <person name="Xu J."/>
            <person name="Bruns T."/>
            <person name="Baldrian P."/>
            <person name="Vilgalys R."/>
            <person name="Henrissat B."/>
            <person name="Grigoriev I.V."/>
            <person name="Hibbett D."/>
            <person name="Nagy L.G."/>
            <person name="Martin F.M."/>
        </authorList>
    </citation>
    <scope>NUCLEOTIDE SEQUENCE</scope>
    <source>
        <strain evidence="1">P2</strain>
    </source>
</reference>
<gene>
    <name evidence="1" type="ORF">BDM02DRAFT_3088177</name>
</gene>
<reference evidence="1" key="2">
    <citation type="journal article" date="2020" name="Nat. Commun.">
        <title>Large-scale genome sequencing of mycorrhizal fungi provides insights into the early evolution of symbiotic traits.</title>
        <authorList>
            <person name="Miyauchi S."/>
            <person name="Kiss E."/>
            <person name="Kuo A."/>
            <person name="Drula E."/>
            <person name="Kohler A."/>
            <person name="Sanchez-Garcia M."/>
            <person name="Morin E."/>
            <person name="Andreopoulos B."/>
            <person name="Barry K.W."/>
            <person name="Bonito G."/>
            <person name="Buee M."/>
            <person name="Carver A."/>
            <person name="Chen C."/>
            <person name="Cichocki N."/>
            <person name="Clum A."/>
            <person name="Culley D."/>
            <person name="Crous P.W."/>
            <person name="Fauchery L."/>
            <person name="Girlanda M."/>
            <person name="Hayes R.D."/>
            <person name="Keri Z."/>
            <person name="LaButti K."/>
            <person name="Lipzen A."/>
            <person name="Lombard V."/>
            <person name="Magnuson J."/>
            <person name="Maillard F."/>
            <person name="Murat C."/>
            <person name="Nolan M."/>
            <person name="Ohm R.A."/>
            <person name="Pangilinan J."/>
            <person name="Pereira M.F."/>
            <person name="Perotto S."/>
            <person name="Peter M."/>
            <person name="Pfister S."/>
            <person name="Riley R."/>
            <person name="Sitrit Y."/>
            <person name="Stielow J.B."/>
            <person name="Szollosi G."/>
            <person name="Zifcakova L."/>
            <person name="Stursova M."/>
            <person name="Spatafora J.W."/>
            <person name="Tedersoo L."/>
            <person name="Vaario L.M."/>
            <person name="Yamada A."/>
            <person name="Yan M."/>
            <person name="Wang P."/>
            <person name="Xu J."/>
            <person name="Bruns T."/>
            <person name="Baldrian P."/>
            <person name="Vilgalys R."/>
            <person name="Dunand C."/>
            <person name="Henrissat B."/>
            <person name="Grigoriev I.V."/>
            <person name="Hibbett D."/>
            <person name="Nagy L.G."/>
            <person name="Martin F.M."/>
        </authorList>
    </citation>
    <scope>NUCLEOTIDE SEQUENCE</scope>
    <source>
        <strain evidence="1">P2</strain>
    </source>
</reference>
<name>A0ACB6ZTU0_THEGA</name>